<accession>A0A1R3RJK9</accession>
<proteinExistence type="predicted"/>
<sequence length="142" mass="15757">MDAIDQFQSGLFVRYVEPCSNIGVRPTAYRPATPESPSKLAQSLQREQQLPNKGTENGEEVPPPLLSVSVDVDIQGRFSTTKITQCFTNTSPSAARDAHYLFPLYDGSVITSIRCWLGDRLLEGAVKPKEVAQEYIIWLQGL</sequence>
<evidence type="ECO:0000313" key="4">
    <source>
        <dbReference type="Proteomes" id="UP000188318"/>
    </source>
</evidence>
<keyword evidence="4" id="KW-1185">Reference proteome</keyword>
<reference evidence="4" key="1">
    <citation type="journal article" date="2017" name="Genome Biol.">
        <title>Comparative genomics reveals high biological diversity and specific adaptations in the industrially and medically important fungal genus Aspergillus.</title>
        <authorList>
            <person name="de Vries R.P."/>
            <person name="Riley R."/>
            <person name="Wiebenga A."/>
            <person name="Aguilar-Osorio G."/>
            <person name="Amillis S."/>
            <person name="Uchima C.A."/>
            <person name="Anderluh G."/>
            <person name="Asadollahi M."/>
            <person name="Askin M."/>
            <person name="Barry K."/>
            <person name="Battaglia E."/>
            <person name="Bayram O."/>
            <person name="Benocci T."/>
            <person name="Braus-Stromeyer S.A."/>
            <person name="Caldana C."/>
            <person name="Canovas D."/>
            <person name="Cerqueira G.C."/>
            <person name="Chen F."/>
            <person name="Chen W."/>
            <person name="Choi C."/>
            <person name="Clum A."/>
            <person name="Dos Santos R.A."/>
            <person name="Damasio A.R."/>
            <person name="Diallinas G."/>
            <person name="Emri T."/>
            <person name="Fekete E."/>
            <person name="Flipphi M."/>
            <person name="Freyberg S."/>
            <person name="Gallo A."/>
            <person name="Gournas C."/>
            <person name="Habgood R."/>
            <person name="Hainaut M."/>
            <person name="Harispe M.L."/>
            <person name="Henrissat B."/>
            <person name="Hilden K.S."/>
            <person name="Hope R."/>
            <person name="Hossain A."/>
            <person name="Karabika E."/>
            <person name="Karaffa L."/>
            <person name="Karanyi Z."/>
            <person name="Krasevec N."/>
            <person name="Kuo A."/>
            <person name="Kusch H."/>
            <person name="LaButti K."/>
            <person name="Lagendijk E.L."/>
            <person name="Lapidus A."/>
            <person name="Levasseur A."/>
            <person name="Lindquist E."/>
            <person name="Lipzen A."/>
            <person name="Logrieco A.F."/>
            <person name="MacCabe A."/>
            <person name="Maekelae M.R."/>
            <person name="Malavazi I."/>
            <person name="Melin P."/>
            <person name="Meyer V."/>
            <person name="Mielnichuk N."/>
            <person name="Miskei M."/>
            <person name="Molnar A.P."/>
            <person name="Mule G."/>
            <person name="Ngan C.Y."/>
            <person name="Orejas M."/>
            <person name="Orosz E."/>
            <person name="Ouedraogo J.P."/>
            <person name="Overkamp K.M."/>
            <person name="Park H.-S."/>
            <person name="Perrone G."/>
            <person name="Piumi F."/>
            <person name="Punt P.J."/>
            <person name="Ram A.F."/>
            <person name="Ramon A."/>
            <person name="Rauscher S."/>
            <person name="Record E."/>
            <person name="Riano-Pachon D.M."/>
            <person name="Robert V."/>
            <person name="Roehrig J."/>
            <person name="Ruller R."/>
            <person name="Salamov A."/>
            <person name="Salih N.S."/>
            <person name="Samson R.A."/>
            <person name="Sandor E."/>
            <person name="Sanguinetti M."/>
            <person name="Schuetze T."/>
            <person name="Sepcic K."/>
            <person name="Shelest E."/>
            <person name="Sherlock G."/>
            <person name="Sophianopoulou V."/>
            <person name="Squina F.M."/>
            <person name="Sun H."/>
            <person name="Susca A."/>
            <person name="Todd R.B."/>
            <person name="Tsang A."/>
            <person name="Unkles S.E."/>
            <person name="van de Wiele N."/>
            <person name="van Rossen-Uffink D."/>
            <person name="Oliveira J.V."/>
            <person name="Vesth T.C."/>
            <person name="Visser J."/>
            <person name="Yu J.-H."/>
            <person name="Zhou M."/>
            <person name="Andersen M.R."/>
            <person name="Archer D.B."/>
            <person name="Baker S.E."/>
            <person name="Benoit I."/>
            <person name="Brakhage A.A."/>
            <person name="Braus G.H."/>
            <person name="Fischer R."/>
            <person name="Frisvad J.C."/>
            <person name="Goldman G.H."/>
            <person name="Houbraken J."/>
            <person name="Oakley B."/>
            <person name="Pocsi I."/>
            <person name="Scazzocchio C."/>
            <person name="Seiboth B."/>
            <person name="vanKuyk P.A."/>
            <person name="Wortman J."/>
            <person name="Dyer P.S."/>
            <person name="Grigoriev I.V."/>
        </authorList>
    </citation>
    <scope>NUCLEOTIDE SEQUENCE [LARGE SCALE GENOMIC DNA]</scope>
    <source>
        <strain evidence="4">ITEM 5010</strain>
    </source>
</reference>
<organism evidence="3 4">
    <name type="scientific">Aspergillus carbonarius (strain ITEM 5010)</name>
    <dbReference type="NCBI Taxonomy" id="602072"/>
    <lineage>
        <taxon>Eukaryota</taxon>
        <taxon>Fungi</taxon>
        <taxon>Dikarya</taxon>
        <taxon>Ascomycota</taxon>
        <taxon>Pezizomycotina</taxon>
        <taxon>Eurotiomycetes</taxon>
        <taxon>Eurotiomycetidae</taxon>
        <taxon>Eurotiales</taxon>
        <taxon>Aspergillaceae</taxon>
        <taxon>Aspergillus</taxon>
        <taxon>Aspergillus subgen. Circumdati</taxon>
    </lineage>
</organism>
<dbReference type="Proteomes" id="UP000188318">
    <property type="component" value="Unassembled WGS sequence"/>
</dbReference>
<feature type="compositionally biased region" description="Polar residues" evidence="1">
    <location>
        <begin position="35"/>
        <end position="55"/>
    </location>
</feature>
<dbReference type="STRING" id="602072.A0A1R3RJK9"/>
<feature type="region of interest" description="Disordered" evidence="1">
    <location>
        <begin position="27"/>
        <end position="64"/>
    </location>
</feature>
<evidence type="ECO:0000256" key="1">
    <source>
        <dbReference type="SAM" id="MobiDB-lite"/>
    </source>
</evidence>
<name>A0A1R3RJK9_ASPC5</name>
<dbReference type="VEuPathDB" id="FungiDB:ASPCADRAFT_6359"/>
<dbReference type="PANTHER" id="PTHR45737:SF4">
    <property type="entry name" value="VON WILLEBRAND DOMAIN PROTEIN (AFU_ORTHOLOGUE AFUA_4G01160)"/>
    <property type="match status" value="1"/>
</dbReference>
<evidence type="ECO:0000259" key="2">
    <source>
        <dbReference type="PROSITE" id="PS51468"/>
    </source>
</evidence>
<dbReference type="PROSITE" id="PS51468">
    <property type="entry name" value="VIT"/>
    <property type="match status" value="1"/>
</dbReference>
<dbReference type="PANTHER" id="PTHR45737">
    <property type="entry name" value="VON WILLEBRAND FACTOR A DOMAIN-CONTAINING PROTEIN 5A"/>
    <property type="match status" value="1"/>
</dbReference>
<evidence type="ECO:0000313" key="3">
    <source>
        <dbReference type="EMBL" id="OOF94675.1"/>
    </source>
</evidence>
<dbReference type="EMBL" id="KV907501">
    <property type="protein sequence ID" value="OOF94675.1"/>
    <property type="molecule type" value="Genomic_DNA"/>
</dbReference>
<dbReference type="Pfam" id="PF08487">
    <property type="entry name" value="VIT"/>
    <property type="match status" value="1"/>
</dbReference>
<protein>
    <recommendedName>
        <fullName evidence="2">VIT domain-containing protein</fullName>
    </recommendedName>
</protein>
<feature type="domain" description="VIT" evidence="2">
    <location>
        <begin position="49"/>
        <end position="142"/>
    </location>
</feature>
<gene>
    <name evidence="3" type="ORF">ASPCADRAFT_6359</name>
</gene>
<dbReference type="OrthoDB" id="1729737at2759"/>
<dbReference type="AlphaFoldDB" id="A0A1R3RJK9"/>
<dbReference type="InterPro" id="IPR013694">
    <property type="entry name" value="VIT"/>
</dbReference>